<sequence>MSMQHLRVLTAESSTMNTYLSGESVEVPPHSIGLLLEGFIKGHFPMEELIAPPAVLWPGKGNLSFLSHDGSGYHKSASFSHHGAIYHVETRARVVVFDMGAFQAGHALLRHKSSSLQHDKSTTSLLREHGGLLSWPEHCFKSEQPQEDKSGTDEHVDLLATAMQLSMFGSKVTLVSHV</sequence>
<name>A0A7C9AC89_OPUST</name>
<dbReference type="EMBL" id="GISG01219392">
    <property type="protein sequence ID" value="MBA4663131.1"/>
    <property type="molecule type" value="Transcribed_RNA"/>
</dbReference>
<organism evidence="1">
    <name type="scientific">Opuntia streptacantha</name>
    <name type="common">Prickly pear cactus</name>
    <name type="synonym">Opuntia cardona</name>
    <dbReference type="NCBI Taxonomy" id="393608"/>
    <lineage>
        <taxon>Eukaryota</taxon>
        <taxon>Viridiplantae</taxon>
        <taxon>Streptophyta</taxon>
        <taxon>Embryophyta</taxon>
        <taxon>Tracheophyta</taxon>
        <taxon>Spermatophyta</taxon>
        <taxon>Magnoliopsida</taxon>
        <taxon>eudicotyledons</taxon>
        <taxon>Gunneridae</taxon>
        <taxon>Pentapetalae</taxon>
        <taxon>Caryophyllales</taxon>
        <taxon>Cactineae</taxon>
        <taxon>Cactaceae</taxon>
        <taxon>Opuntioideae</taxon>
        <taxon>Opuntia</taxon>
    </lineage>
</organism>
<reference evidence="1" key="2">
    <citation type="submission" date="2020-07" db="EMBL/GenBank/DDBJ databases">
        <authorList>
            <person name="Vera ALvarez R."/>
            <person name="Arias-Moreno D.M."/>
            <person name="Jimenez-Jacinto V."/>
            <person name="Jimenez-Bremont J.F."/>
            <person name="Swaminathan K."/>
            <person name="Moose S.P."/>
            <person name="Guerrero-Gonzalez M.L."/>
            <person name="Marino-Ramirez L."/>
            <person name="Landsman D."/>
            <person name="Rodriguez-Kessler M."/>
            <person name="Delgado-Sanchez P."/>
        </authorList>
    </citation>
    <scope>NUCLEOTIDE SEQUENCE</scope>
    <source>
        <tissue evidence="1">Cladode</tissue>
    </source>
</reference>
<proteinExistence type="predicted"/>
<accession>A0A7C9AC89</accession>
<reference evidence="1" key="1">
    <citation type="journal article" date="2013" name="J. Plant Res.">
        <title>Effect of fungi and light on seed germination of three Opuntia species from semiarid lands of central Mexico.</title>
        <authorList>
            <person name="Delgado-Sanchez P."/>
            <person name="Jimenez-Bremont J.F."/>
            <person name="Guerrero-Gonzalez Mde L."/>
            <person name="Flores J."/>
        </authorList>
    </citation>
    <scope>NUCLEOTIDE SEQUENCE</scope>
    <source>
        <tissue evidence="1">Cladode</tissue>
    </source>
</reference>
<evidence type="ECO:0000313" key="1">
    <source>
        <dbReference type="EMBL" id="MBA4663131.1"/>
    </source>
</evidence>
<dbReference type="AlphaFoldDB" id="A0A7C9AC89"/>
<protein>
    <submittedName>
        <fullName evidence="1">Uncharacterized protein</fullName>
    </submittedName>
</protein>